<proteinExistence type="predicted"/>
<evidence type="ECO:0000313" key="2">
    <source>
        <dbReference type="Proteomes" id="UP000007590"/>
    </source>
</evidence>
<reference evidence="1" key="1">
    <citation type="submission" date="2012-02" db="EMBL/GenBank/DDBJ databases">
        <title>The complete genome of Solitalea canadensis DSM 3403.</title>
        <authorList>
            <consortium name="US DOE Joint Genome Institute (JGI-PGF)"/>
            <person name="Lucas S."/>
            <person name="Copeland A."/>
            <person name="Lapidus A."/>
            <person name="Glavina del Rio T."/>
            <person name="Dalin E."/>
            <person name="Tice H."/>
            <person name="Bruce D."/>
            <person name="Goodwin L."/>
            <person name="Pitluck S."/>
            <person name="Peters L."/>
            <person name="Ovchinnikova G."/>
            <person name="Lu M."/>
            <person name="Kyrpides N."/>
            <person name="Mavromatis K."/>
            <person name="Ivanova N."/>
            <person name="Brettin T."/>
            <person name="Detter J.C."/>
            <person name="Han C."/>
            <person name="Larimer F."/>
            <person name="Land M."/>
            <person name="Hauser L."/>
            <person name="Markowitz V."/>
            <person name="Cheng J.-F."/>
            <person name="Hugenholtz P."/>
            <person name="Woyke T."/>
            <person name="Wu D."/>
            <person name="Spring S."/>
            <person name="Schroeder M."/>
            <person name="Kopitz M."/>
            <person name="Brambilla E."/>
            <person name="Klenk H.-P."/>
            <person name="Eisen J.A."/>
        </authorList>
    </citation>
    <scope>NUCLEOTIDE SEQUENCE</scope>
    <source>
        <strain evidence="1">DSM 3403</strain>
    </source>
</reference>
<dbReference type="AlphaFoldDB" id="H8KXS6"/>
<dbReference type="Proteomes" id="UP000007590">
    <property type="component" value="Chromosome"/>
</dbReference>
<dbReference type="RefSeq" id="WP_014678719.1">
    <property type="nucleotide sequence ID" value="NC_017770.1"/>
</dbReference>
<protein>
    <submittedName>
        <fullName evidence="1">Uncharacterized protein</fullName>
    </submittedName>
</protein>
<gene>
    <name evidence="1" type="ordered locus">Solca_0350</name>
</gene>
<evidence type="ECO:0000313" key="1">
    <source>
        <dbReference type="EMBL" id="AFD05491.1"/>
    </source>
</evidence>
<name>H8KXS6_SOLCM</name>
<dbReference type="OrthoDB" id="1100725at2"/>
<organism evidence="1 2">
    <name type="scientific">Solitalea canadensis (strain ATCC 29591 / DSM 3403 / JCM 21819 / LMG 8368 / NBRC 15130 / NCIMB 12057 / USAM 9D)</name>
    <name type="common">Flexibacter canadensis</name>
    <dbReference type="NCBI Taxonomy" id="929556"/>
    <lineage>
        <taxon>Bacteria</taxon>
        <taxon>Pseudomonadati</taxon>
        <taxon>Bacteroidota</taxon>
        <taxon>Sphingobacteriia</taxon>
        <taxon>Sphingobacteriales</taxon>
        <taxon>Sphingobacteriaceae</taxon>
        <taxon>Solitalea</taxon>
    </lineage>
</organism>
<dbReference type="EMBL" id="CP003349">
    <property type="protein sequence ID" value="AFD05491.1"/>
    <property type="molecule type" value="Genomic_DNA"/>
</dbReference>
<dbReference type="eggNOG" id="COG0810">
    <property type="taxonomic scope" value="Bacteria"/>
</dbReference>
<sequence>MTREDILGRIGSILDELKTECRSLYIQPHINSIELELFEANANFLKDHIAILRKLVEKETTTSLPDSQPVVKAASKASSANELIATIEPKQQVEVERPVKKTEPEELITATLKFEEKAAEVQSVFVEPLVKEPEVTAPFENVIKEPESVIIPVVSPMADVKHQPAMTMEEKIKKEEEAWAELNRRFQTNVPSLNDKISSQNQNRTEVNSIIQPAVSDLRKAVGLNDKFAFIKGLFNNSVESFEKALTDLNACSTFAEAKQLVDQQLANRYDWDQKPELHDQFLNVVKKRFNG</sequence>
<dbReference type="STRING" id="929556.Solca_0350"/>
<keyword evidence="2" id="KW-1185">Reference proteome</keyword>
<dbReference type="KEGG" id="scn:Solca_0350"/>
<dbReference type="HOGENOM" id="CLU_833716_0_0_10"/>
<accession>H8KXS6</accession>